<gene>
    <name evidence="2" type="ORF">OPV22_005797</name>
</gene>
<feature type="region of interest" description="Disordered" evidence="1">
    <location>
        <begin position="1"/>
        <end position="30"/>
    </location>
</feature>
<reference evidence="2 3" key="1">
    <citation type="submission" date="2022-12" db="EMBL/GenBank/DDBJ databases">
        <title>Chromosome-scale assembly of the Ensete ventricosum genome.</title>
        <authorList>
            <person name="Dussert Y."/>
            <person name="Stocks J."/>
            <person name="Wendawek A."/>
            <person name="Woldeyes F."/>
            <person name="Nichols R.A."/>
            <person name="Borrell J.S."/>
        </authorList>
    </citation>
    <scope>NUCLEOTIDE SEQUENCE [LARGE SCALE GENOMIC DNA]</scope>
    <source>
        <strain evidence="3">cv. Maze</strain>
        <tissue evidence="2">Seeds</tissue>
    </source>
</reference>
<keyword evidence="3" id="KW-1185">Reference proteome</keyword>
<proteinExistence type="predicted"/>
<evidence type="ECO:0000313" key="3">
    <source>
        <dbReference type="Proteomes" id="UP001222027"/>
    </source>
</evidence>
<name>A0AAV8Q3W8_ENSVE</name>
<evidence type="ECO:0000313" key="2">
    <source>
        <dbReference type="EMBL" id="KAJ8504911.1"/>
    </source>
</evidence>
<dbReference type="AlphaFoldDB" id="A0AAV8Q3W8"/>
<protein>
    <submittedName>
        <fullName evidence="2">Uncharacterized protein</fullName>
    </submittedName>
</protein>
<dbReference type="Proteomes" id="UP001222027">
    <property type="component" value="Unassembled WGS sequence"/>
</dbReference>
<organism evidence="2 3">
    <name type="scientific">Ensete ventricosum</name>
    <name type="common">Abyssinian banana</name>
    <name type="synonym">Musa ensete</name>
    <dbReference type="NCBI Taxonomy" id="4639"/>
    <lineage>
        <taxon>Eukaryota</taxon>
        <taxon>Viridiplantae</taxon>
        <taxon>Streptophyta</taxon>
        <taxon>Embryophyta</taxon>
        <taxon>Tracheophyta</taxon>
        <taxon>Spermatophyta</taxon>
        <taxon>Magnoliopsida</taxon>
        <taxon>Liliopsida</taxon>
        <taxon>Zingiberales</taxon>
        <taxon>Musaceae</taxon>
        <taxon>Ensete</taxon>
    </lineage>
</organism>
<evidence type="ECO:0000256" key="1">
    <source>
        <dbReference type="SAM" id="MobiDB-lite"/>
    </source>
</evidence>
<sequence length="120" mass="13341">MRSSSRPQKRNLRRGTEEITTHKATRNPAARKIRNTKKGSCLGVFSQACSPDNNHKTTIFELINLSGFWNLGLFCGDIGVVGLLSLRISSPVFCEPKFFISILCGYKSSGQKNSILHQNL</sequence>
<comment type="caution">
    <text evidence="2">The sequence shown here is derived from an EMBL/GenBank/DDBJ whole genome shotgun (WGS) entry which is preliminary data.</text>
</comment>
<accession>A0AAV8Q3W8</accession>
<dbReference type="EMBL" id="JAQQAF010000002">
    <property type="protein sequence ID" value="KAJ8504911.1"/>
    <property type="molecule type" value="Genomic_DNA"/>
</dbReference>